<protein>
    <submittedName>
        <fullName evidence="2">ABC-type multidrug transport system fused ATPase/permease subunit</fullName>
    </submittedName>
</protein>
<dbReference type="Pfam" id="PF00005">
    <property type="entry name" value="ABC_tran"/>
    <property type="match status" value="1"/>
</dbReference>
<accession>A0ABS4KWK8</accession>
<evidence type="ECO:0000259" key="1">
    <source>
        <dbReference type="Pfam" id="PF00005"/>
    </source>
</evidence>
<gene>
    <name evidence="2" type="ORF">J2Z42_002609</name>
</gene>
<evidence type="ECO:0000313" key="3">
    <source>
        <dbReference type="Proteomes" id="UP001519307"/>
    </source>
</evidence>
<proteinExistence type="predicted"/>
<dbReference type="InterPro" id="IPR027417">
    <property type="entry name" value="P-loop_NTPase"/>
</dbReference>
<comment type="caution">
    <text evidence="2">The sequence shown here is derived from an EMBL/GenBank/DDBJ whole genome shotgun (WGS) entry which is preliminary data.</text>
</comment>
<dbReference type="InterPro" id="IPR039421">
    <property type="entry name" value="Type_1_exporter"/>
</dbReference>
<dbReference type="InterPro" id="IPR003439">
    <property type="entry name" value="ABC_transporter-like_ATP-bd"/>
</dbReference>
<dbReference type="SUPFAM" id="SSF52540">
    <property type="entry name" value="P-loop containing nucleoside triphosphate hydrolases"/>
    <property type="match status" value="1"/>
</dbReference>
<dbReference type="PANTHER" id="PTHR24221">
    <property type="entry name" value="ATP-BINDING CASSETTE SUB-FAMILY B"/>
    <property type="match status" value="1"/>
</dbReference>
<dbReference type="Gene3D" id="3.40.50.300">
    <property type="entry name" value="P-loop containing nucleotide triphosphate hydrolases"/>
    <property type="match status" value="1"/>
</dbReference>
<sequence length="66" mass="6986">MGYNNTEVLHGISFETIPHGMTAIVGPSGSGKSTVAKLLANFWDVKSGSITIGSVDVKNIPLKRDK</sequence>
<dbReference type="PANTHER" id="PTHR24221:SF654">
    <property type="entry name" value="ATP-BINDING CASSETTE SUB-FAMILY B MEMBER 6"/>
    <property type="match status" value="1"/>
</dbReference>
<name>A0ABS4KWK8_9CLOT</name>
<keyword evidence="3" id="KW-1185">Reference proteome</keyword>
<reference evidence="2 3" key="1">
    <citation type="submission" date="2021-03" db="EMBL/GenBank/DDBJ databases">
        <title>Genomic Encyclopedia of Type Strains, Phase IV (KMG-IV): sequencing the most valuable type-strain genomes for metagenomic binning, comparative biology and taxonomic classification.</title>
        <authorList>
            <person name="Goeker M."/>
        </authorList>
    </citation>
    <scope>NUCLEOTIDE SEQUENCE [LARGE SCALE GENOMIC DNA]</scope>
    <source>
        <strain evidence="2 3">DSM 28783</strain>
    </source>
</reference>
<evidence type="ECO:0000313" key="2">
    <source>
        <dbReference type="EMBL" id="MBP2033896.1"/>
    </source>
</evidence>
<dbReference type="RefSeq" id="WP_281063557.1">
    <property type="nucleotide sequence ID" value="NZ_JAGGLM010000025.1"/>
</dbReference>
<dbReference type="EMBL" id="JAGGLM010000025">
    <property type="protein sequence ID" value="MBP2033896.1"/>
    <property type="molecule type" value="Genomic_DNA"/>
</dbReference>
<dbReference type="Proteomes" id="UP001519307">
    <property type="component" value="Unassembled WGS sequence"/>
</dbReference>
<organism evidence="2 3">
    <name type="scientific">Clostridium algifaecis</name>
    <dbReference type="NCBI Taxonomy" id="1472040"/>
    <lineage>
        <taxon>Bacteria</taxon>
        <taxon>Bacillati</taxon>
        <taxon>Bacillota</taxon>
        <taxon>Clostridia</taxon>
        <taxon>Eubacteriales</taxon>
        <taxon>Clostridiaceae</taxon>
        <taxon>Clostridium</taxon>
    </lineage>
</organism>
<feature type="domain" description="ABC transporter" evidence="1">
    <location>
        <begin position="9"/>
        <end position="59"/>
    </location>
</feature>